<evidence type="ECO:0000313" key="9">
    <source>
        <dbReference type="EMBL" id="SDK02171.1"/>
    </source>
</evidence>
<evidence type="ECO:0000313" key="10">
    <source>
        <dbReference type="Proteomes" id="UP000198510"/>
    </source>
</evidence>
<feature type="transmembrane region" description="Helical" evidence="6">
    <location>
        <begin position="98"/>
        <end position="119"/>
    </location>
</feature>
<dbReference type="InterPro" id="IPR050250">
    <property type="entry name" value="Macrolide_Exporter_MacB"/>
</dbReference>
<keyword evidence="2" id="KW-1003">Cell membrane</keyword>
<evidence type="ECO:0000256" key="5">
    <source>
        <dbReference type="ARBA" id="ARBA00023136"/>
    </source>
</evidence>
<evidence type="ECO:0000256" key="1">
    <source>
        <dbReference type="ARBA" id="ARBA00004651"/>
    </source>
</evidence>
<dbReference type="PANTHER" id="PTHR30572:SF18">
    <property type="entry name" value="ABC-TYPE MACROLIDE FAMILY EXPORT SYSTEM PERMEASE COMPONENT 2"/>
    <property type="match status" value="1"/>
</dbReference>
<dbReference type="GO" id="GO:0005886">
    <property type="term" value="C:plasma membrane"/>
    <property type="evidence" value="ECO:0007669"/>
    <property type="project" value="UniProtKB-SubCell"/>
</dbReference>
<organism evidence="9 10">
    <name type="scientific">Catalinimonas alkaloidigena</name>
    <dbReference type="NCBI Taxonomy" id="1075417"/>
    <lineage>
        <taxon>Bacteria</taxon>
        <taxon>Pseudomonadati</taxon>
        <taxon>Bacteroidota</taxon>
        <taxon>Cytophagia</taxon>
        <taxon>Cytophagales</taxon>
        <taxon>Catalimonadaceae</taxon>
        <taxon>Catalinimonas</taxon>
    </lineage>
</organism>
<evidence type="ECO:0000256" key="3">
    <source>
        <dbReference type="ARBA" id="ARBA00022692"/>
    </source>
</evidence>
<evidence type="ECO:0000259" key="8">
    <source>
        <dbReference type="Pfam" id="PF12704"/>
    </source>
</evidence>
<dbReference type="STRING" id="1075417.SAMN05421823_101674"/>
<feature type="domain" description="ABC3 transporter permease C-terminal" evidence="7">
    <location>
        <begin position="764"/>
        <end position="877"/>
    </location>
</feature>
<dbReference type="InterPro" id="IPR025857">
    <property type="entry name" value="MacB_PCD"/>
</dbReference>
<dbReference type="Proteomes" id="UP000198510">
    <property type="component" value="Unassembled WGS sequence"/>
</dbReference>
<evidence type="ECO:0000256" key="4">
    <source>
        <dbReference type="ARBA" id="ARBA00022989"/>
    </source>
</evidence>
<dbReference type="Pfam" id="PF02687">
    <property type="entry name" value="FtsX"/>
    <property type="match status" value="2"/>
</dbReference>
<keyword evidence="4 6" id="KW-1133">Transmembrane helix</keyword>
<keyword evidence="5 6" id="KW-0472">Membrane</keyword>
<evidence type="ECO:0000256" key="2">
    <source>
        <dbReference type="ARBA" id="ARBA00022475"/>
    </source>
</evidence>
<feature type="transmembrane region" description="Helical" evidence="6">
    <location>
        <begin position="514"/>
        <end position="534"/>
    </location>
</feature>
<feature type="domain" description="MacB-like periplasmic core" evidence="8">
    <location>
        <begin position="97"/>
        <end position="326"/>
    </location>
</feature>
<dbReference type="EMBL" id="FNFO01000001">
    <property type="protein sequence ID" value="SDK02171.1"/>
    <property type="molecule type" value="Genomic_DNA"/>
</dbReference>
<reference evidence="9 10" key="1">
    <citation type="submission" date="2016-10" db="EMBL/GenBank/DDBJ databases">
        <authorList>
            <person name="de Groot N.N."/>
        </authorList>
    </citation>
    <scope>NUCLEOTIDE SEQUENCE [LARGE SCALE GENOMIC DNA]</scope>
    <source>
        <strain evidence="9 10">DSM 25186</strain>
    </source>
</reference>
<keyword evidence="10" id="KW-1185">Reference proteome</keyword>
<dbReference type="Pfam" id="PF12704">
    <property type="entry name" value="MacB_PCD"/>
    <property type="match status" value="1"/>
</dbReference>
<dbReference type="PANTHER" id="PTHR30572">
    <property type="entry name" value="MEMBRANE COMPONENT OF TRANSPORTER-RELATED"/>
    <property type="match status" value="1"/>
</dbReference>
<evidence type="ECO:0000256" key="6">
    <source>
        <dbReference type="SAM" id="Phobius"/>
    </source>
</evidence>
<feature type="transmembrane region" description="Helical" evidence="6">
    <location>
        <begin position="464"/>
        <end position="487"/>
    </location>
</feature>
<evidence type="ECO:0000259" key="7">
    <source>
        <dbReference type="Pfam" id="PF02687"/>
    </source>
</evidence>
<feature type="transmembrane region" description="Helical" evidence="6">
    <location>
        <begin position="805"/>
        <end position="825"/>
    </location>
</feature>
<protein>
    <submittedName>
        <fullName evidence="9">Putative ABC transport system permease protein</fullName>
    </submittedName>
</protein>
<feature type="transmembrane region" description="Helical" evidence="6">
    <location>
        <begin position="761"/>
        <end position="784"/>
    </location>
</feature>
<dbReference type="AlphaFoldDB" id="A0A1G8YHJ3"/>
<gene>
    <name evidence="9" type="ORF">SAMN05421823_101674</name>
</gene>
<dbReference type="InterPro" id="IPR047699">
    <property type="entry name" value="Permease_put_prefix"/>
</dbReference>
<comment type="subcellular location">
    <subcellularLocation>
        <location evidence="1">Cell membrane</location>
        <topology evidence="1">Multi-pass membrane protein</topology>
    </subcellularLocation>
</comment>
<name>A0A1G8YHJ3_9BACT</name>
<feature type="transmembrane region" description="Helical" evidence="6">
    <location>
        <begin position="369"/>
        <end position="390"/>
    </location>
</feature>
<dbReference type="NCBIfam" id="NF038404">
    <property type="entry name" value="perm_prefix_2"/>
    <property type="match status" value="1"/>
</dbReference>
<sequence length="884" mass="98481">MKQRDALPPHGADRLLERFGAPDAEEVLGDLHELYGTWERRYGWRKARWRYWQQTLRFSVRFAFRKNHTSRFSNSAVMFKNYLKVGLRNLLKYKAFSFINVFGLATATSVCLLIILMLADQKSYDRFHTQSDRIYRIISDPPDTRAPYATTPAPVADALAHTFPMVETATLLTPGVEGDLIYNQRLVQLKGYFADTAFFEVFSFPLAEGSPQSALTEPNALVITRTLAEQLFPHEDPLGKSVDFLGDSLGHAGFAWGPFTITGIIDDGAYKSHLKFDVLLSAATLPTLYARDYRTDLTQDWANYFQCATYALLYPDRRQDEMETALHALAARQYADLKDREGFQLAVQPLLAITPGPALGNSPVSLPLVAYYVLGGLAGVIMLLACLNYTNLSVARALTRTKEIGVRKVTGARRLDLVYQFLSESILTALLALVLAVLLLVFLKSAFMNLWVNQFLNFDLRENVPVYVLFVGFALLIGVFAGVYPALRLSAYRPIKVLKQHEGDRPGKLGLRKVVSVSQFVVSLLFIVASLLIYNQFRYYMAFDYGFASEQIVNVPLQGNEYPRVAAQLGAVPGIAQLSASEYIPATGTNNGASLRKADSDDDYTYLISLPTDEHFTENLGIALIAGRNLPPTGPSSERFIVVNEAAVRAFGFARPEEMLGLTLDNEWSDQDLEVIGVVADFRVDLPISQRAKETRPMFLCNQPDRFRYAQVKLASPDLTGTLAELETAWKKVDPLHPFQYEFYDQQLADTHQAVLDVVRIVGFLAFLAITIACLGLLGMALYTTERRTKEIGIRKVLGAESFRLALLLSKGFLAILALSVLIGAPLSYFLNNLWLQSFPNRVEFGPGTVFLGSLVLLVLGLLTIGSQTLRAARQNPVNTLKSE</sequence>
<feature type="domain" description="ABC3 transporter permease C-terminal" evidence="7">
    <location>
        <begin position="377"/>
        <end position="491"/>
    </location>
</feature>
<feature type="transmembrane region" description="Helical" evidence="6">
    <location>
        <begin position="417"/>
        <end position="444"/>
    </location>
</feature>
<keyword evidence="3 6" id="KW-0812">Transmembrane</keyword>
<dbReference type="GO" id="GO:0022857">
    <property type="term" value="F:transmembrane transporter activity"/>
    <property type="evidence" value="ECO:0007669"/>
    <property type="project" value="TreeGrafter"/>
</dbReference>
<accession>A0A1G8YHJ3</accession>
<dbReference type="OrthoDB" id="5933722at2"/>
<feature type="transmembrane region" description="Helical" evidence="6">
    <location>
        <begin position="845"/>
        <end position="865"/>
    </location>
</feature>
<proteinExistence type="predicted"/>
<dbReference type="InterPro" id="IPR003838">
    <property type="entry name" value="ABC3_permease_C"/>
</dbReference>
<dbReference type="RefSeq" id="WP_089678960.1">
    <property type="nucleotide sequence ID" value="NZ_FNFO01000001.1"/>
</dbReference>